<dbReference type="Proteomes" id="UP000677228">
    <property type="component" value="Unassembled WGS sequence"/>
</dbReference>
<proteinExistence type="predicted"/>
<feature type="transmembrane region" description="Helical" evidence="1">
    <location>
        <begin position="124"/>
        <end position="144"/>
    </location>
</feature>
<evidence type="ECO:0000313" key="2">
    <source>
        <dbReference type="EMBL" id="CAF0837316.1"/>
    </source>
</evidence>
<protein>
    <submittedName>
        <fullName evidence="2">Uncharacterized protein</fullName>
    </submittedName>
</protein>
<keyword evidence="1" id="KW-0472">Membrane</keyword>
<evidence type="ECO:0000313" key="4">
    <source>
        <dbReference type="EMBL" id="CAF3624566.1"/>
    </source>
</evidence>
<dbReference type="Proteomes" id="UP000663829">
    <property type="component" value="Unassembled WGS sequence"/>
</dbReference>
<gene>
    <name evidence="2" type="ORF">GPM918_LOCUS5376</name>
    <name evidence="3" type="ORF">OVA965_LOCUS13646</name>
    <name evidence="4" type="ORF">SRO942_LOCUS5376</name>
    <name evidence="5" type="ORF">TMI583_LOCUS13649</name>
</gene>
<evidence type="ECO:0000313" key="3">
    <source>
        <dbReference type="EMBL" id="CAF0982217.1"/>
    </source>
</evidence>
<sequence>MKDVYSLFVTNSPFVSNYHINSSTSTIIYSIYRHHHTNLTTVKRKRIFRSSSQHLLSSSSSSSSSSLSSSLAVASSSSAAASSTITTAATTVPVTFASRSFSTGGGRLFIDDSPISTTYSARTGLKTAAALGGMLILVIFYLLWKQRGKCRPGESQEKKFDLDYWLKQVDLMQQKETQNYTKDIFLQLPTDEPRDTHEATASWILDTYKQWRLTQYHRYNSLTTRSIREPLTLPMTSSPKRLKKFLKRRQSQHSTIFRRIRNILTRSKTLGGNRTHGTLLPLIKIDTSRLDTELNICTSKQKQRQQTQNHLTPSISFYDEHAARMNEDAPTSIRTKNILALNMYYNHHHRANSWPKLRPNHSNTVARAQRIRKRLLNKSPSTSSLTSVPQQSTQQTNTVLCLALINRPKETVL</sequence>
<dbReference type="OrthoDB" id="10044569at2759"/>
<accession>A0A813V6B7</accession>
<dbReference type="EMBL" id="CAJOBA010005726">
    <property type="protein sequence ID" value="CAF3752764.1"/>
    <property type="molecule type" value="Genomic_DNA"/>
</dbReference>
<dbReference type="EMBL" id="CAJOBC010000775">
    <property type="protein sequence ID" value="CAF3624566.1"/>
    <property type="molecule type" value="Genomic_DNA"/>
</dbReference>
<evidence type="ECO:0000256" key="1">
    <source>
        <dbReference type="SAM" id="Phobius"/>
    </source>
</evidence>
<name>A0A813V6B7_9BILA</name>
<evidence type="ECO:0000313" key="6">
    <source>
        <dbReference type="Proteomes" id="UP000663829"/>
    </source>
</evidence>
<dbReference type="EMBL" id="CAJNOK010005720">
    <property type="protein sequence ID" value="CAF0982217.1"/>
    <property type="molecule type" value="Genomic_DNA"/>
</dbReference>
<reference evidence="2" key="1">
    <citation type="submission" date="2021-02" db="EMBL/GenBank/DDBJ databases">
        <authorList>
            <person name="Nowell W R."/>
        </authorList>
    </citation>
    <scope>NUCLEOTIDE SEQUENCE</scope>
</reference>
<keyword evidence="6" id="KW-1185">Reference proteome</keyword>
<dbReference type="EMBL" id="CAJNOQ010000775">
    <property type="protein sequence ID" value="CAF0837316.1"/>
    <property type="molecule type" value="Genomic_DNA"/>
</dbReference>
<evidence type="ECO:0000313" key="5">
    <source>
        <dbReference type="EMBL" id="CAF3752764.1"/>
    </source>
</evidence>
<dbReference type="Proteomes" id="UP000682733">
    <property type="component" value="Unassembled WGS sequence"/>
</dbReference>
<dbReference type="Proteomes" id="UP000681722">
    <property type="component" value="Unassembled WGS sequence"/>
</dbReference>
<comment type="caution">
    <text evidence="2">The sequence shown here is derived from an EMBL/GenBank/DDBJ whole genome shotgun (WGS) entry which is preliminary data.</text>
</comment>
<keyword evidence="1" id="KW-1133">Transmembrane helix</keyword>
<keyword evidence="1" id="KW-0812">Transmembrane</keyword>
<dbReference type="AlphaFoldDB" id="A0A813V6B7"/>
<organism evidence="2 6">
    <name type="scientific">Didymodactylos carnosus</name>
    <dbReference type="NCBI Taxonomy" id="1234261"/>
    <lineage>
        <taxon>Eukaryota</taxon>
        <taxon>Metazoa</taxon>
        <taxon>Spiralia</taxon>
        <taxon>Gnathifera</taxon>
        <taxon>Rotifera</taxon>
        <taxon>Eurotatoria</taxon>
        <taxon>Bdelloidea</taxon>
        <taxon>Philodinida</taxon>
        <taxon>Philodinidae</taxon>
        <taxon>Didymodactylos</taxon>
    </lineage>
</organism>